<sequence length="372" mass="39558">MRLQSWSDAWAAWRNRLVSSPRFQHWAAGFLLTRPIAHASADRLFGLVAGFVYSQVLLACVRLKLLDLLAEGPLNAKQLAEAMDLPSEGAARLLAAAQSLGLVEAAGPERYRLGLEGAALLGNAGLQDMIAHHALFYTDLADPVALLKQGGGQGQLAAFWPYAAYDKPDESGFEATSPYSRLMAATQPMIAADILHAYPLGGHHLLMDVGGGAGAFAIAAATETPSLKVRVFDLPAVAGQARLAFSTAGLDARAEALGGNFLTDDLPAGADIISFVRILHDHDDATVMKLLTAARAAVAQNGVVMIAEPMSAAPARDPMAEAYFGLYLFAMGRGRARTPRELTSMARQAGFSRIVNKPTRTPMLVRVLIAYP</sequence>
<dbReference type="InterPro" id="IPR036390">
    <property type="entry name" value="WH_DNA-bd_sf"/>
</dbReference>
<dbReference type="GO" id="GO:0032259">
    <property type="term" value="P:methylation"/>
    <property type="evidence" value="ECO:0007669"/>
    <property type="project" value="UniProtKB-KW"/>
</dbReference>
<dbReference type="Gene3D" id="3.40.50.150">
    <property type="entry name" value="Vaccinia Virus protein VP39"/>
    <property type="match status" value="1"/>
</dbReference>
<evidence type="ECO:0000256" key="3">
    <source>
        <dbReference type="ARBA" id="ARBA00022691"/>
    </source>
</evidence>
<feature type="domain" description="O-methyltransferase dimerisation" evidence="6">
    <location>
        <begin position="47"/>
        <end position="113"/>
    </location>
</feature>
<dbReference type="PANTHER" id="PTHR43712">
    <property type="entry name" value="PUTATIVE (AFU_ORTHOLOGUE AFUA_4G14580)-RELATED"/>
    <property type="match status" value="1"/>
</dbReference>
<dbReference type="SUPFAM" id="SSF53335">
    <property type="entry name" value="S-adenosyl-L-methionine-dependent methyltransferases"/>
    <property type="match status" value="1"/>
</dbReference>
<reference evidence="7 8" key="1">
    <citation type="journal article" date="2018" name="Genome Announc.">
        <title>Draft Genome Sequence of "Candidatus Phycosocius bacilliformis," an Alphaproteobacterial Ectosymbiont of the Hydrocarbon-Producing Green Alga Botryococcus braunii.</title>
        <authorList>
            <person name="Tanabe Y."/>
            <person name="Yamaguchi H."/>
            <person name="Watanabe M.M."/>
        </authorList>
    </citation>
    <scope>NUCLEOTIDE SEQUENCE [LARGE SCALE GENOMIC DNA]</scope>
    <source>
        <strain evidence="7 8">BOTRYCO-2</strain>
    </source>
</reference>
<evidence type="ECO:0000259" key="6">
    <source>
        <dbReference type="Pfam" id="PF08100"/>
    </source>
</evidence>
<proteinExistence type="predicted"/>
<dbReference type="SUPFAM" id="SSF46785">
    <property type="entry name" value="Winged helix' DNA-binding domain"/>
    <property type="match status" value="1"/>
</dbReference>
<dbReference type="Pfam" id="PF00891">
    <property type="entry name" value="Methyltransf_2"/>
    <property type="match status" value="1"/>
</dbReference>
<keyword evidence="8" id="KW-1185">Reference proteome</keyword>
<organism evidence="7 8">
    <name type="scientific">Candidatus Phycosocius bacilliformis</name>
    <dbReference type="NCBI Taxonomy" id="1445552"/>
    <lineage>
        <taxon>Bacteria</taxon>
        <taxon>Pseudomonadati</taxon>
        <taxon>Pseudomonadota</taxon>
        <taxon>Alphaproteobacteria</taxon>
        <taxon>Caulobacterales</taxon>
        <taxon>Caulobacterales incertae sedis</taxon>
        <taxon>Candidatus Phycosocius</taxon>
    </lineage>
</organism>
<dbReference type="EMBL" id="BFBR01000001">
    <property type="protein sequence ID" value="GBF56898.1"/>
    <property type="molecule type" value="Genomic_DNA"/>
</dbReference>
<dbReference type="InterPro" id="IPR012967">
    <property type="entry name" value="COMT_dimerisation"/>
</dbReference>
<dbReference type="PANTHER" id="PTHR43712:SF2">
    <property type="entry name" value="O-METHYLTRANSFERASE CICE"/>
    <property type="match status" value="1"/>
</dbReference>
<dbReference type="AlphaFoldDB" id="A0A2P2E760"/>
<dbReference type="InterPro" id="IPR029063">
    <property type="entry name" value="SAM-dependent_MTases_sf"/>
</dbReference>
<dbReference type="InterPro" id="IPR036388">
    <property type="entry name" value="WH-like_DNA-bd_sf"/>
</dbReference>
<dbReference type="GO" id="GO:0008171">
    <property type="term" value="F:O-methyltransferase activity"/>
    <property type="evidence" value="ECO:0007669"/>
    <property type="project" value="InterPro"/>
</dbReference>
<dbReference type="InterPro" id="IPR016461">
    <property type="entry name" value="COMT-like"/>
</dbReference>
<dbReference type="GO" id="GO:0006355">
    <property type="term" value="P:regulation of DNA-templated transcription"/>
    <property type="evidence" value="ECO:0007669"/>
    <property type="project" value="UniProtKB-ARBA"/>
</dbReference>
<evidence type="ECO:0000256" key="1">
    <source>
        <dbReference type="ARBA" id="ARBA00022603"/>
    </source>
</evidence>
<dbReference type="CDD" id="cd00090">
    <property type="entry name" value="HTH_ARSR"/>
    <property type="match status" value="1"/>
</dbReference>
<dbReference type="PIRSF" id="PIRSF005739">
    <property type="entry name" value="O-mtase"/>
    <property type="match status" value="1"/>
</dbReference>
<keyword evidence="3" id="KW-0949">S-adenosyl-L-methionine</keyword>
<dbReference type="Gene3D" id="1.10.10.10">
    <property type="entry name" value="Winged helix-like DNA-binding domain superfamily/Winged helix DNA-binding domain"/>
    <property type="match status" value="1"/>
</dbReference>
<dbReference type="EC" id="2.1.1.210" evidence="7"/>
<name>A0A2P2E760_9PROT</name>
<evidence type="ECO:0000313" key="8">
    <source>
        <dbReference type="Proteomes" id="UP000245086"/>
    </source>
</evidence>
<comment type="caution">
    <text evidence="7">The sequence shown here is derived from an EMBL/GenBank/DDBJ whole genome shotgun (WGS) entry which is preliminary data.</text>
</comment>
<dbReference type="GO" id="GO:0046983">
    <property type="term" value="F:protein dimerization activity"/>
    <property type="evidence" value="ECO:0007669"/>
    <property type="project" value="InterPro"/>
</dbReference>
<evidence type="ECO:0000259" key="5">
    <source>
        <dbReference type="Pfam" id="PF00891"/>
    </source>
</evidence>
<dbReference type="RefSeq" id="WP_108983739.1">
    <property type="nucleotide sequence ID" value="NZ_BFBR01000001.1"/>
</dbReference>
<dbReference type="Proteomes" id="UP000245086">
    <property type="component" value="Unassembled WGS sequence"/>
</dbReference>
<dbReference type="InterPro" id="IPR001077">
    <property type="entry name" value="COMT_C"/>
</dbReference>
<dbReference type="OrthoDB" id="7418600at2"/>
<evidence type="ECO:0000256" key="4">
    <source>
        <dbReference type="PIRSR" id="PIRSR005739-1"/>
    </source>
</evidence>
<accession>A0A2P2E760</accession>
<feature type="domain" description="O-methyltransferase C-terminal" evidence="5">
    <location>
        <begin position="174"/>
        <end position="352"/>
    </location>
</feature>
<feature type="active site" description="Proton acceptor" evidence="4">
    <location>
        <position position="280"/>
    </location>
</feature>
<dbReference type="PROSITE" id="PS51683">
    <property type="entry name" value="SAM_OMT_II"/>
    <property type="match status" value="1"/>
</dbReference>
<dbReference type="GO" id="GO:0043803">
    <property type="term" value="F:hydroxyneurosporene-O-methyltransferase activity"/>
    <property type="evidence" value="ECO:0007669"/>
    <property type="project" value="UniProtKB-EC"/>
</dbReference>
<gene>
    <name evidence="7" type="primary">crtF</name>
    <name evidence="7" type="ORF">PbB2_00555</name>
</gene>
<evidence type="ECO:0000313" key="7">
    <source>
        <dbReference type="EMBL" id="GBF56898.1"/>
    </source>
</evidence>
<keyword evidence="1 7" id="KW-0489">Methyltransferase</keyword>
<dbReference type="InterPro" id="IPR011991">
    <property type="entry name" value="ArsR-like_HTH"/>
</dbReference>
<evidence type="ECO:0000256" key="2">
    <source>
        <dbReference type="ARBA" id="ARBA00022679"/>
    </source>
</evidence>
<protein>
    <submittedName>
        <fullName evidence="7">Demethylspheroidene O-methyltransferase</fullName>
        <ecNumber evidence="7">2.1.1.210</ecNumber>
    </submittedName>
</protein>
<keyword evidence="2 7" id="KW-0808">Transferase</keyword>
<dbReference type="Pfam" id="PF08100">
    <property type="entry name" value="Dimerisation"/>
    <property type="match status" value="1"/>
</dbReference>